<organism evidence="2 3">
    <name type="scientific">Drosophila suzukii</name>
    <name type="common">Spotted-wing drosophila fruit fly</name>
    <dbReference type="NCBI Taxonomy" id="28584"/>
    <lineage>
        <taxon>Eukaryota</taxon>
        <taxon>Metazoa</taxon>
        <taxon>Ecdysozoa</taxon>
        <taxon>Arthropoda</taxon>
        <taxon>Hexapoda</taxon>
        <taxon>Insecta</taxon>
        <taxon>Pterygota</taxon>
        <taxon>Neoptera</taxon>
        <taxon>Endopterygota</taxon>
        <taxon>Diptera</taxon>
        <taxon>Brachycera</taxon>
        <taxon>Muscomorpha</taxon>
        <taxon>Ephydroidea</taxon>
        <taxon>Drosophilidae</taxon>
        <taxon>Drosophila</taxon>
        <taxon>Sophophora</taxon>
    </lineage>
</organism>
<keyword evidence="2" id="KW-1185">Reference proteome</keyword>
<feature type="signal peptide" evidence="1">
    <location>
        <begin position="1"/>
        <end position="18"/>
    </location>
</feature>
<feature type="chain" id="PRO_5045703388" evidence="1">
    <location>
        <begin position="19"/>
        <end position="158"/>
    </location>
</feature>
<name>A0AB39ZW76_DROSZ</name>
<dbReference type="Proteomes" id="UP001652628">
    <property type="component" value="Chromosome 3"/>
</dbReference>
<evidence type="ECO:0000313" key="2">
    <source>
        <dbReference type="Proteomes" id="UP001652628"/>
    </source>
</evidence>
<protein>
    <submittedName>
        <fullName evidence="3">Uncharacterized protein</fullName>
    </submittedName>
</protein>
<dbReference type="AlphaFoldDB" id="A0AB39ZW76"/>
<evidence type="ECO:0000256" key="1">
    <source>
        <dbReference type="SAM" id="SignalP"/>
    </source>
</evidence>
<dbReference type="GeneID" id="108020834"/>
<sequence>MPAVWVWMLLAVMNLTLGQSISDYADNGASNDIPKNHMRTQPKSRRSSCKKCYPYLYPKKNYYVVQKRTGEKKRHNVVFLLEDRKTGRPVKVAFKHGLRNDKNVRVLKGFNNSNDPCRYKPGRCVYRLFNRKNFRTYRVDFRKGLKNRRRVSVLKLIP</sequence>
<evidence type="ECO:0000313" key="3">
    <source>
        <dbReference type="RefSeq" id="XP_016944706.4"/>
    </source>
</evidence>
<gene>
    <name evidence="3" type="primary">LOC108020834</name>
</gene>
<keyword evidence="1" id="KW-0732">Signal</keyword>
<dbReference type="RefSeq" id="XP_016944706.4">
    <property type="nucleotide sequence ID" value="XM_017089217.4"/>
</dbReference>
<proteinExistence type="predicted"/>
<accession>A0AB39ZW76</accession>
<reference evidence="3" key="1">
    <citation type="submission" date="2025-08" db="UniProtKB">
        <authorList>
            <consortium name="RefSeq"/>
        </authorList>
    </citation>
    <scope>IDENTIFICATION</scope>
</reference>